<dbReference type="InterPro" id="IPR056632">
    <property type="entry name" value="DUF7730"/>
</dbReference>
<organism evidence="3 4">
    <name type="scientific">Penicillium angulare</name>
    <dbReference type="NCBI Taxonomy" id="116970"/>
    <lineage>
        <taxon>Eukaryota</taxon>
        <taxon>Fungi</taxon>
        <taxon>Dikarya</taxon>
        <taxon>Ascomycota</taxon>
        <taxon>Pezizomycotina</taxon>
        <taxon>Eurotiomycetes</taxon>
        <taxon>Eurotiomycetidae</taxon>
        <taxon>Eurotiales</taxon>
        <taxon>Aspergillaceae</taxon>
        <taxon>Penicillium</taxon>
    </lineage>
</organism>
<evidence type="ECO:0000259" key="2">
    <source>
        <dbReference type="Pfam" id="PF24864"/>
    </source>
</evidence>
<dbReference type="PANTHER" id="PTHR38790:SF9">
    <property type="entry name" value="F-BOX DOMAIN-CONTAINING PROTEIN"/>
    <property type="match status" value="1"/>
</dbReference>
<accession>A0A9W9F665</accession>
<protein>
    <recommendedName>
        <fullName evidence="2">DUF7730 domain-containing protein</fullName>
    </recommendedName>
</protein>
<keyword evidence="4" id="KW-1185">Reference proteome</keyword>
<feature type="domain" description="DUF7730" evidence="2">
    <location>
        <begin position="23"/>
        <end position="140"/>
    </location>
</feature>
<evidence type="ECO:0000313" key="3">
    <source>
        <dbReference type="EMBL" id="KAJ5094237.1"/>
    </source>
</evidence>
<dbReference type="Pfam" id="PF24864">
    <property type="entry name" value="DUF7730"/>
    <property type="match status" value="1"/>
</dbReference>
<gene>
    <name evidence="3" type="ORF">N7456_010098</name>
</gene>
<feature type="compositionally biased region" description="Low complexity" evidence="1">
    <location>
        <begin position="162"/>
        <end position="205"/>
    </location>
</feature>
<evidence type="ECO:0000313" key="4">
    <source>
        <dbReference type="Proteomes" id="UP001149165"/>
    </source>
</evidence>
<dbReference type="AlphaFoldDB" id="A0A9W9F665"/>
<dbReference type="PANTHER" id="PTHR38790">
    <property type="entry name" value="2EXR DOMAIN-CONTAINING PROTEIN-RELATED"/>
    <property type="match status" value="1"/>
</dbReference>
<name>A0A9W9F665_9EURO</name>
<evidence type="ECO:0000256" key="1">
    <source>
        <dbReference type="SAM" id="MobiDB-lite"/>
    </source>
</evidence>
<dbReference type="Proteomes" id="UP001149165">
    <property type="component" value="Unassembled WGS sequence"/>
</dbReference>
<reference evidence="3" key="1">
    <citation type="submission" date="2022-11" db="EMBL/GenBank/DDBJ databases">
        <authorList>
            <person name="Petersen C."/>
        </authorList>
    </citation>
    <scope>NUCLEOTIDE SEQUENCE</scope>
    <source>
        <strain evidence="3">IBT 30069</strain>
    </source>
</reference>
<dbReference type="EMBL" id="JAPQKH010000006">
    <property type="protein sequence ID" value="KAJ5094237.1"/>
    <property type="molecule type" value="Genomic_DNA"/>
</dbReference>
<reference evidence="3" key="2">
    <citation type="journal article" date="2023" name="IMA Fungus">
        <title>Comparative genomic study of the Penicillium genus elucidates a diverse pangenome and 15 lateral gene transfer events.</title>
        <authorList>
            <person name="Petersen C."/>
            <person name="Sorensen T."/>
            <person name="Nielsen M.R."/>
            <person name="Sondergaard T.E."/>
            <person name="Sorensen J.L."/>
            <person name="Fitzpatrick D.A."/>
            <person name="Frisvad J.C."/>
            <person name="Nielsen K.L."/>
        </authorList>
    </citation>
    <scope>NUCLEOTIDE SEQUENCE</scope>
    <source>
        <strain evidence="3">IBT 30069</strain>
    </source>
</reference>
<dbReference type="OrthoDB" id="4757095at2759"/>
<feature type="region of interest" description="Disordered" evidence="1">
    <location>
        <begin position="146"/>
        <end position="207"/>
    </location>
</feature>
<comment type="caution">
    <text evidence="3">The sequence shown here is derived from an EMBL/GenBank/DDBJ whole genome shotgun (WGS) entry which is preliminary data.</text>
</comment>
<sequence>MARTKQGVFSWEDVLAQRYQSKYHESIHLLYTLNTFELSNPWTLPYLHPTIPEENWNCIRNIELRWSFPGHWLPCKDPVRTIYVAAGRAEWLETCNALKTLPKLRSFVLTLGYKWYSEPVEKLPLFLAPLRDLLIQRSRSLPLRSSNKFSEEKRGSSGSGSGFRSVSTSASSSTSSFSSTGSGSGTSSDEESGSLSSSPASGSSFPLRGNTDMRSYFSSCSARDASSSRTSAPVDIEAAGWELRLQGQPYYVHELGGVGDDLRQRGIDCYISMM</sequence>
<proteinExistence type="predicted"/>